<organism evidence="1 2">
    <name type="scientific">Gigaspora rosea</name>
    <dbReference type="NCBI Taxonomy" id="44941"/>
    <lineage>
        <taxon>Eukaryota</taxon>
        <taxon>Fungi</taxon>
        <taxon>Fungi incertae sedis</taxon>
        <taxon>Mucoromycota</taxon>
        <taxon>Glomeromycotina</taxon>
        <taxon>Glomeromycetes</taxon>
        <taxon>Diversisporales</taxon>
        <taxon>Gigasporaceae</taxon>
        <taxon>Gigaspora</taxon>
    </lineage>
</organism>
<dbReference type="EMBL" id="QKWP01000108">
    <property type="protein sequence ID" value="RIB27197.1"/>
    <property type="molecule type" value="Genomic_DNA"/>
</dbReference>
<comment type="caution">
    <text evidence="1">The sequence shown here is derived from an EMBL/GenBank/DDBJ whole genome shotgun (WGS) entry which is preliminary data.</text>
</comment>
<sequence>MVTFSEVDQIIIFKLNKSYRLIESYRARQDASNGGNIIKISQVDAKLYSKNDWATM</sequence>
<dbReference type="Proteomes" id="UP000266673">
    <property type="component" value="Unassembled WGS sequence"/>
</dbReference>
<evidence type="ECO:0000313" key="2">
    <source>
        <dbReference type="Proteomes" id="UP000266673"/>
    </source>
</evidence>
<gene>
    <name evidence="1" type="ORF">C2G38_2161299</name>
</gene>
<dbReference type="AlphaFoldDB" id="A0A397W0R9"/>
<protein>
    <submittedName>
        <fullName evidence="1">Uncharacterized protein</fullName>
    </submittedName>
</protein>
<evidence type="ECO:0000313" key="1">
    <source>
        <dbReference type="EMBL" id="RIB27197.1"/>
    </source>
</evidence>
<reference evidence="1 2" key="1">
    <citation type="submission" date="2018-06" db="EMBL/GenBank/DDBJ databases">
        <title>Comparative genomics reveals the genomic features of Rhizophagus irregularis, R. cerebriforme, R. diaphanum and Gigaspora rosea, and their symbiotic lifestyle signature.</title>
        <authorList>
            <person name="Morin E."/>
            <person name="San Clemente H."/>
            <person name="Chen E.C.H."/>
            <person name="De La Providencia I."/>
            <person name="Hainaut M."/>
            <person name="Kuo A."/>
            <person name="Kohler A."/>
            <person name="Murat C."/>
            <person name="Tang N."/>
            <person name="Roy S."/>
            <person name="Loubradou J."/>
            <person name="Henrissat B."/>
            <person name="Grigoriev I.V."/>
            <person name="Corradi N."/>
            <person name="Roux C."/>
            <person name="Martin F.M."/>
        </authorList>
    </citation>
    <scope>NUCLEOTIDE SEQUENCE [LARGE SCALE GENOMIC DNA]</scope>
    <source>
        <strain evidence="1 2">DAOM 194757</strain>
    </source>
</reference>
<keyword evidence="2" id="KW-1185">Reference proteome</keyword>
<name>A0A397W0R9_9GLOM</name>
<proteinExistence type="predicted"/>
<accession>A0A397W0R9</accession>